<organism evidence="5 6">
    <name type="scientific">Microbacterium dauci</name>
    <dbReference type="NCBI Taxonomy" id="3048008"/>
    <lineage>
        <taxon>Bacteria</taxon>
        <taxon>Bacillati</taxon>
        <taxon>Actinomycetota</taxon>
        <taxon>Actinomycetes</taxon>
        <taxon>Micrococcales</taxon>
        <taxon>Microbacteriaceae</taxon>
        <taxon>Microbacterium</taxon>
    </lineage>
</organism>
<dbReference type="PANTHER" id="PTHR43537:SF24">
    <property type="entry name" value="GLUCONATE OPERON TRANSCRIPTIONAL REPRESSOR"/>
    <property type="match status" value="1"/>
</dbReference>
<dbReference type="EMBL" id="JASJND010000004">
    <property type="protein sequence ID" value="MDJ1114234.1"/>
    <property type="molecule type" value="Genomic_DNA"/>
</dbReference>
<dbReference type="SUPFAM" id="SSF46785">
    <property type="entry name" value="Winged helix' DNA-binding domain"/>
    <property type="match status" value="1"/>
</dbReference>
<dbReference type="SMART" id="SM00345">
    <property type="entry name" value="HTH_GNTR"/>
    <property type="match status" value="1"/>
</dbReference>
<dbReference type="Gene3D" id="1.20.120.530">
    <property type="entry name" value="GntR ligand-binding domain-like"/>
    <property type="match status" value="1"/>
</dbReference>
<keyword evidence="1" id="KW-0805">Transcription regulation</keyword>
<dbReference type="Pfam" id="PF07729">
    <property type="entry name" value="FCD"/>
    <property type="match status" value="1"/>
</dbReference>
<reference evidence="5 6" key="1">
    <citation type="submission" date="2023-05" db="EMBL/GenBank/DDBJ databases">
        <title>Microbacterium dauci sp.nov., Isolated from Carrot Rhizosphere Soil.</title>
        <authorList>
            <person name="Xiao Z."/>
            <person name="Zheng J."/>
        </authorList>
    </citation>
    <scope>NUCLEOTIDE SEQUENCE [LARGE SCALE GENOMIC DNA]</scope>
    <source>
        <strain evidence="5 6">LX3-4</strain>
    </source>
</reference>
<dbReference type="Pfam" id="PF00392">
    <property type="entry name" value="GntR"/>
    <property type="match status" value="1"/>
</dbReference>
<evidence type="ECO:0000256" key="3">
    <source>
        <dbReference type="ARBA" id="ARBA00023163"/>
    </source>
</evidence>
<dbReference type="PANTHER" id="PTHR43537">
    <property type="entry name" value="TRANSCRIPTIONAL REGULATOR, GNTR FAMILY"/>
    <property type="match status" value="1"/>
</dbReference>
<dbReference type="Gene3D" id="1.10.10.10">
    <property type="entry name" value="Winged helix-like DNA-binding domain superfamily/Winged helix DNA-binding domain"/>
    <property type="match status" value="1"/>
</dbReference>
<dbReference type="InterPro" id="IPR036390">
    <property type="entry name" value="WH_DNA-bd_sf"/>
</dbReference>
<dbReference type="RefSeq" id="WP_032495311.1">
    <property type="nucleotide sequence ID" value="NZ_JASJND010000004.1"/>
</dbReference>
<protein>
    <submittedName>
        <fullName evidence="5">GntR family transcriptional regulator</fullName>
    </submittedName>
</protein>
<comment type="caution">
    <text evidence="5">The sequence shown here is derived from an EMBL/GenBank/DDBJ whole genome shotgun (WGS) entry which is preliminary data.</text>
</comment>
<gene>
    <name evidence="5" type="ORF">QNI14_07200</name>
</gene>
<evidence type="ECO:0000313" key="6">
    <source>
        <dbReference type="Proteomes" id="UP001321481"/>
    </source>
</evidence>
<dbReference type="InterPro" id="IPR036388">
    <property type="entry name" value="WH-like_DNA-bd_sf"/>
</dbReference>
<dbReference type="InterPro" id="IPR000524">
    <property type="entry name" value="Tscrpt_reg_HTH_GntR"/>
</dbReference>
<name>A0ABT6ZDJ8_9MICO</name>
<accession>A0ABT6ZDJ8</accession>
<keyword evidence="3" id="KW-0804">Transcription</keyword>
<dbReference type="SMART" id="SM00895">
    <property type="entry name" value="FCD"/>
    <property type="match status" value="1"/>
</dbReference>
<evidence type="ECO:0000256" key="1">
    <source>
        <dbReference type="ARBA" id="ARBA00023015"/>
    </source>
</evidence>
<dbReference type="PROSITE" id="PS50949">
    <property type="entry name" value="HTH_GNTR"/>
    <property type="match status" value="1"/>
</dbReference>
<dbReference type="InterPro" id="IPR008920">
    <property type="entry name" value="TF_FadR/GntR_C"/>
</dbReference>
<evidence type="ECO:0000256" key="2">
    <source>
        <dbReference type="ARBA" id="ARBA00023125"/>
    </source>
</evidence>
<dbReference type="Proteomes" id="UP001321481">
    <property type="component" value="Unassembled WGS sequence"/>
</dbReference>
<dbReference type="PRINTS" id="PR00035">
    <property type="entry name" value="HTHGNTR"/>
</dbReference>
<sequence>MIPDDLASPRDLISRSLRDDILSGQMEPGHRLIEANIAERFGVSRVPVREALSQLQSEGFVELVRYRGATVSGASRADALELMQVRRGLEVLSAQLAAQRHGGDVADALSAIVDRARQARSTDAMNAVPPLVFEFHELVATASGNRQLAEMLDRALRRVSWVFDRHLEARADAEWDDHAAIAHAILNGSPVQAGYLMSEHIAKDELLIRELHAG</sequence>
<feature type="domain" description="HTH gntR-type" evidence="4">
    <location>
        <begin position="7"/>
        <end position="74"/>
    </location>
</feature>
<keyword evidence="6" id="KW-1185">Reference proteome</keyword>
<dbReference type="InterPro" id="IPR011711">
    <property type="entry name" value="GntR_C"/>
</dbReference>
<dbReference type="CDD" id="cd07377">
    <property type="entry name" value="WHTH_GntR"/>
    <property type="match status" value="1"/>
</dbReference>
<keyword evidence="2" id="KW-0238">DNA-binding</keyword>
<proteinExistence type="predicted"/>
<dbReference type="SUPFAM" id="SSF48008">
    <property type="entry name" value="GntR ligand-binding domain-like"/>
    <property type="match status" value="1"/>
</dbReference>
<evidence type="ECO:0000313" key="5">
    <source>
        <dbReference type="EMBL" id="MDJ1114234.1"/>
    </source>
</evidence>
<evidence type="ECO:0000259" key="4">
    <source>
        <dbReference type="PROSITE" id="PS50949"/>
    </source>
</evidence>